<dbReference type="AlphaFoldDB" id="A0A166YKW6"/>
<reference evidence="1 2" key="1">
    <citation type="submission" date="2015-06" db="EMBL/GenBank/DDBJ databases">
        <title>Survival trade-offs in plant roots during colonization by closely related pathogenic and mutualistic fungi.</title>
        <authorList>
            <person name="Hacquard S."/>
            <person name="Kracher B."/>
            <person name="Hiruma K."/>
            <person name="Weinman A."/>
            <person name="Muench P."/>
            <person name="Garrido Oter R."/>
            <person name="Ver Loren van Themaat E."/>
            <person name="Dallerey J.-F."/>
            <person name="Damm U."/>
            <person name="Henrissat B."/>
            <person name="Lespinet O."/>
            <person name="Thon M."/>
            <person name="Kemen E."/>
            <person name="McHardy A.C."/>
            <person name="Schulze-Lefert P."/>
            <person name="O'Connell R.J."/>
        </authorList>
    </citation>
    <scope>NUCLEOTIDE SEQUENCE [LARGE SCALE GENOMIC DNA]</scope>
    <source>
        <strain evidence="1 2">0861</strain>
    </source>
</reference>
<sequence length="309" mass="35293">MFRPDPWQYQPQPHIPPAWSAFGNVAGNGININNFGAHPREPNRPAFASPSTRFFNFSQLFNVTNNFGALPLRSDPPGRLRNRITVILTDGSRVLVDRDILNEHLPRTRNFLQHGYFGLSEFLRGYDPGIMNDFIDARGFNEAFSRAATFVFRHLENLCRSNASPDGRGSGTLDLFARPRFLLTNARDRAATVHEIFWHVFILCCVLDQDRALGCSESLARPIAEFLIEFMPNVEAFLPPQAIQMLFLGYARIFRESRFELEVLREMWELMDMMNQHAMRNLIGPQLATSGMGNNAQRIWTALRHLGLV</sequence>
<dbReference type="OrthoDB" id="4637685at2759"/>
<keyword evidence="2" id="KW-1185">Reference proteome</keyword>
<dbReference type="EMBL" id="LFIV01000005">
    <property type="protein sequence ID" value="KZL77783.1"/>
    <property type="molecule type" value="Genomic_DNA"/>
</dbReference>
<name>A0A166YKW6_9PEZI</name>
<gene>
    <name evidence="1" type="ORF">CT0861_02761</name>
</gene>
<protein>
    <submittedName>
        <fullName evidence="1">Uncharacterized protein</fullName>
    </submittedName>
</protein>
<evidence type="ECO:0000313" key="2">
    <source>
        <dbReference type="Proteomes" id="UP000076552"/>
    </source>
</evidence>
<dbReference type="Proteomes" id="UP000076552">
    <property type="component" value="Unassembled WGS sequence"/>
</dbReference>
<accession>A0A166YKW6</accession>
<organism evidence="1 2">
    <name type="scientific">Colletotrichum tofieldiae</name>
    <dbReference type="NCBI Taxonomy" id="708197"/>
    <lineage>
        <taxon>Eukaryota</taxon>
        <taxon>Fungi</taxon>
        <taxon>Dikarya</taxon>
        <taxon>Ascomycota</taxon>
        <taxon>Pezizomycotina</taxon>
        <taxon>Sordariomycetes</taxon>
        <taxon>Hypocreomycetidae</taxon>
        <taxon>Glomerellales</taxon>
        <taxon>Glomerellaceae</taxon>
        <taxon>Colletotrichum</taxon>
        <taxon>Colletotrichum spaethianum species complex</taxon>
    </lineage>
</organism>
<comment type="caution">
    <text evidence="1">The sequence shown here is derived from an EMBL/GenBank/DDBJ whole genome shotgun (WGS) entry which is preliminary data.</text>
</comment>
<evidence type="ECO:0000313" key="1">
    <source>
        <dbReference type="EMBL" id="KZL77783.1"/>
    </source>
</evidence>
<proteinExistence type="predicted"/>